<dbReference type="EMBL" id="CM010715">
    <property type="protein sequence ID" value="RZC47051.1"/>
    <property type="molecule type" value="Genomic_DNA"/>
</dbReference>
<dbReference type="AlphaFoldDB" id="A0A4Y7IH64"/>
<protein>
    <submittedName>
        <fullName evidence="1">Uncharacterized protein</fullName>
    </submittedName>
</protein>
<evidence type="ECO:0000313" key="1">
    <source>
        <dbReference type="EMBL" id="RZC47051.1"/>
    </source>
</evidence>
<dbReference type="Gramene" id="RZC47051">
    <property type="protein sequence ID" value="RZC47051"/>
    <property type="gene ID" value="C5167_040001"/>
</dbReference>
<keyword evidence="2" id="KW-1185">Reference proteome</keyword>
<reference evidence="1 2" key="1">
    <citation type="journal article" date="2018" name="Science">
        <title>The opium poppy genome and morphinan production.</title>
        <authorList>
            <person name="Guo L."/>
            <person name="Winzer T."/>
            <person name="Yang X."/>
            <person name="Li Y."/>
            <person name="Ning Z."/>
            <person name="He Z."/>
            <person name="Teodor R."/>
            <person name="Lu Y."/>
            <person name="Bowser T.A."/>
            <person name="Graham I.A."/>
            <person name="Ye K."/>
        </authorList>
    </citation>
    <scope>NUCLEOTIDE SEQUENCE [LARGE SCALE GENOMIC DNA]</scope>
    <source>
        <strain evidence="2">cv. HN1</strain>
        <tissue evidence="1">Leaves</tissue>
    </source>
</reference>
<dbReference type="OMA" id="FCEAINE"/>
<dbReference type="Proteomes" id="UP000316621">
    <property type="component" value="Chromosome 1"/>
</dbReference>
<accession>A0A4Y7IH64</accession>
<organism evidence="1 2">
    <name type="scientific">Papaver somniferum</name>
    <name type="common">Opium poppy</name>
    <dbReference type="NCBI Taxonomy" id="3469"/>
    <lineage>
        <taxon>Eukaryota</taxon>
        <taxon>Viridiplantae</taxon>
        <taxon>Streptophyta</taxon>
        <taxon>Embryophyta</taxon>
        <taxon>Tracheophyta</taxon>
        <taxon>Spermatophyta</taxon>
        <taxon>Magnoliopsida</taxon>
        <taxon>Ranunculales</taxon>
        <taxon>Papaveraceae</taxon>
        <taxon>Papaveroideae</taxon>
        <taxon>Papaver</taxon>
    </lineage>
</organism>
<proteinExistence type="predicted"/>
<evidence type="ECO:0000313" key="2">
    <source>
        <dbReference type="Proteomes" id="UP000316621"/>
    </source>
</evidence>
<gene>
    <name evidence="1" type="ORF">C5167_040001</name>
</gene>
<name>A0A4Y7IH64_PAPSO</name>
<sequence length="71" mass="8110">MNQQLHRPDENQVMQDIAQDPAQLFGRVSHDEFCEAINEKLQVQGEEADDDLFSISISDLDISEPLSHRSK</sequence>